<dbReference type="PANTHER" id="PTHR15503:SF22">
    <property type="entry name" value="TRANSPOSON TY3-I GAG POLYPROTEIN"/>
    <property type="match status" value="1"/>
</dbReference>
<dbReference type="InterPro" id="IPR032567">
    <property type="entry name" value="RTL1-rel"/>
</dbReference>
<dbReference type="PANTHER" id="PTHR15503">
    <property type="entry name" value="LDOC1 RELATED"/>
    <property type="match status" value="1"/>
</dbReference>
<feature type="region of interest" description="Disordered" evidence="2">
    <location>
        <begin position="186"/>
        <end position="207"/>
    </location>
</feature>
<dbReference type="Pfam" id="PF00078">
    <property type="entry name" value="RVT_1"/>
    <property type="match status" value="1"/>
</dbReference>
<accession>A0AAE0PPS4</accession>
<dbReference type="Gene3D" id="2.40.70.10">
    <property type="entry name" value="Acid Proteases"/>
    <property type="match status" value="1"/>
</dbReference>
<feature type="domain" description="CCHC-type" evidence="3">
    <location>
        <begin position="437"/>
        <end position="452"/>
    </location>
</feature>
<dbReference type="CDD" id="cd01650">
    <property type="entry name" value="RT_nLTR_like"/>
    <property type="match status" value="1"/>
</dbReference>
<gene>
    <name evidence="4" type="ORF">QTP70_003640</name>
</gene>
<proteinExistence type="predicted"/>
<comment type="caution">
    <text evidence="4">The sequence shown here is derived from an EMBL/GenBank/DDBJ whole genome shotgun (WGS) entry which is preliminary data.</text>
</comment>
<name>A0AAE0PPS4_9TELE</name>
<dbReference type="SUPFAM" id="SSF50630">
    <property type="entry name" value="Acid proteases"/>
    <property type="match status" value="1"/>
</dbReference>
<dbReference type="GO" id="GO:0008270">
    <property type="term" value="F:zinc ion binding"/>
    <property type="evidence" value="ECO:0007669"/>
    <property type="project" value="UniProtKB-KW"/>
</dbReference>
<feature type="compositionally biased region" description="Polar residues" evidence="2">
    <location>
        <begin position="189"/>
        <end position="204"/>
    </location>
</feature>
<dbReference type="Proteomes" id="UP001274896">
    <property type="component" value="Unassembled WGS sequence"/>
</dbReference>
<dbReference type="Pfam" id="PF00098">
    <property type="entry name" value="zf-CCHC"/>
    <property type="match status" value="1"/>
</dbReference>
<dbReference type="CDD" id="cd00303">
    <property type="entry name" value="retropepsin_like"/>
    <property type="match status" value="1"/>
</dbReference>
<dbReference type="InterPro" id="IPR000477">
    <property type="entry name" value="RT_dom"/>
</dbReference>
<evidence type="ECO:0000259" key="3">
    <source>
        <dbReference type="PROSITE" id="PS50158"/>
    </source>
</evidence>
<dbReference type="AlphaFoldDB" id="A0AAE0PPS4"/>
<dbReference type="Pfam" id="PF03732">
    <property type="entry name" value="Retrotrans_gag"/>
    <property type="match status" value="1"/>
</dbReference>
<dbReference type="GO" id="GO:0003676">
    <property type="term" value="F:nucleic acid binding"/>
    <property type="evidence" value="ECO:0007669"/>
    <property type="project" value="InterPro"/>
</dbReference>
<evidence type="ECO:0000256" key="2">
    <source>
        <dbReference type="SAM" id="MobiDB-lite"/>
    </source>
</evidence>
<evidence type="ECO:0000313" key="5">
    <source>
        <dbReference type="Proteomes" id="UP001274896"/>
    </source>
</evidence>
<sequence length="714" mass="80178">MKVGERVVEARLRKVVEICEQQYGFMPRKSTTDAIFALRILMEKYRDGQRELHCVFVDLEKAYDRVPREELWYCMRKSGVAEKYVRVVQDMYEGEQDSGEVCCSESREQVEENLESWRFALERRGMKVSGSKTEYMCVNEREGSGTVRLQGEEVKKVQEFKYLGSTVQSNGECGKEVKKRVRAARRMDPNTSASGGAPSQNTSPIMDPAELRDIIVRQGAIIRSYQDQVEALQEQLRGASIAASRDPPTARGVYSKEETQCAFIMSLLTDRALEWASAVWDADPQIRSSFSHFAGLIREVFEYPAGGKDISVQLMELRQGTDTAADYAITFRTLAAQSGWNDASLWAVFRAGLNPELQTELACRAEATTLSQFVATAIRLDNLRRQHRAEASRAFPVRHRRQTDYPSFREEAPEPMQLGRSRLTDPTHSQQGRMRLCYHCGASGHQSSRCPERETPAKVGTSSPFFSLLVPVSLSVSDRVISVAALIDSGAAVNLIDGGLVERLGITTFPCVPSLRITAIDSQPIGEGYLKRQTELLEFRVGLFHRERLAFYVTSSPANPVILGFPWLRRHDPQISWQSRELVRWSPSCHYGCLQNQVPRPCRASRVREMSPPPLDHLPQAYAEFREVFSKERASRLPAHQPWDCAIDLLPNASPPRGRIYPLSLPESRAMEEYIETALAAGHIQASTSPAAAGFFFVGKKDGGLRPCIDSRGP</sequence>
<dbReference type="Gene3D" id="3.10.10.10">
    <property type="entry name" value="HIV Type 1 Reverse Transcriptase, subunit A, domain 1"/>
    <property type="match status" value="1"/>
</dbReference>
<dbReference type="InterPro" id="IPR001878">
    <property type="entry name" value="Znf_CCHC"/>
</dbReference>
<dbReference type="PROSITE" id="PS50158">
    <property type="entry name" value="ZF_CCHC"/>
    <property type="match status" value="1"/>
</dbReference>
<dbReference type="SMART" id="SM00343">
    <property type="entry name" value="ZnF_C2HC"/>
    <property type="match status" value="1"/>
</dbReference>
<keyword evidence="1" id="KW-0479">Metal-binding</keyword>
<keyword evidence="5" id="KW-1185">Reference proteome</keyword>
<keyword evidence="1" id="KW-0862">Zinc</keyword>
<dbReference type="SUPFAM" id="SSF56672">
    <property type="entry name" value="DNA/RNA polymerases"/>
    <property type="match status" value="1"/>
</dbReference>
<dbReference type="InterPro" id="IPR043502">
    <property type="entry name" value="DNA/RNA_pol_sf"/>
</dbReference>
<evidence type="ECO:0000313" key="4">
    <source>
        <dbReference type="EMBL" id="KAK3505933.1"/>
    </source>
</evidence>
<organism evidence="4 5">
    <name type="scientific">Hemibagrus guttatus</name>
    <dbReference type="NCBI Taxonomy" id="175788"/>
    <lineage>
        <taxon>Eukaryota</taxon>
        <taxon>Metazoa</taxon>
        <taxon>Chordata</taxon>
        <taxon>Craniata</taxon>
        <taxon>Vertebrata</taxon>
        <taxon>Euteleostomi</taxon>
        <taxon>Actinopterygii</taxon>
        <taxon>Neopterygii</taxon>
        <taxon>Teleostei</taxon>
        <taxon>Ostariophysi</taxon>
        <taxon>Siluriformes</taxon>
        <taxon>Bagridae</taxon>
        <taxon>Hemibagrus</taxon>
    </lineage>
</organism>
<protein>
    <recommendedName>
        <fullName evidence="3">CCHC-type domain-containing protein</fullName>
    </recommendedName>
</protein>
<dbReference type="InterPro" id="IPR021109">
    <property type="entry name" value="Peptidase_aspartic_dom_sf"/>
</dbReference>
<evidence type="ECO:0000256" key="1">
    <source>
        <dbReference type="PROSITE-ProRule" id="PRU00047"/>
    </source>
</evidence>
<dbReference type="InterPro" id="IPR005162">
    <property type="entry name" value="Retrotrans_gag_dom"/>
</dbReference>
<reference evidence="4" key="1">
    <citation type="submission" date="2023-06" db="EMBL/GenBank/DDBJ databases">
        <title>Male Hemibagrus guttatus genome.</title>
        <authorList>
            <person name="Bian C."/>
        </authorList>
    </citation>
    <scope>NUCLEOTIDE SEQUENCE</scope>
    <source>
        <strain evidence="4">Male_cb2023</strain>
        <tissue evidence="4">Muscle</tissue>
    </source>
</reference>
<keyword evidence="1" id="KW-0863">Zinc-finger</keyword>
<dbReference type="EMBL" id="JAUCMX010000400">
    <property type="protein sequence ID" value="KAK3505933.1"/>
    <property type="molecule type" value="Genomic_DNA"/>
</dbReference>